<protein>
    <recommendedName>
        <fullName evidence="3">Phage protein</fullName>
    </recommendedName>
</protein>
<evidence type="ECO:0008006" key="3">
    <source>
        <dbReference type="Google" id="ProtNLM"/>
    </source>
</evidence>
<comment type="caution">
    <text evidence="1">The sequence shown here is derived from an EMBL/GenBank/DDBJ whole genome shotgun (WGS) entry which is preliminary data.</text>
</comment>
<dbReference type="AlphaFoldDB" id="A0A0C2IB95"/>
<sequence>MIDLNGVRKLRVQDGDLLVVPENTEDQGMQDLVVALGYLMPDANVIIVRGPVEQLDVGEMNSRGWYRA</sequence>
<organism evidence="1 2">
    <name type="scientific">Pseudomonas batumici</name>
    <dbReference type="NCBI Taxonomy" id="226910"/>
    <lineage>
        <taxon>Bacteria</taxon>
        <taxon>Pseudomonadati</taxon>
        <taxon>Pseudomonadota</taxon>
        <taxon>Gammaproteobacteria</taxon>
        <taxon>Pseudomonadales</taxon>
        <taxon>Pseudomonadaceae</taxon>
        <taxon>Pseudomonas</taxon>
    </lineage>
</organism>
<keyword evidence="2" id="KW-1185">Reference proteome</keyword>
<name>A0A0C2IB95_9PSED</name>
<evidence type="ECO:0000313" key="2">
    <source>
        <dbReference type="Proteomes" id="UP000031535"/>
    </source>
</evidence>
<reference evidence="1 2" key="1">
    <citation type="submission" date="2015-01" db="EMBL/GenBank/DDBJ databases">
        <title>Complete genome of Pseudomonas batumici UCM B-321 producer of the batumin antibiotic with strong antistaphilococcal and potential anticancer activity.</title>
        <authorList>
            <person name="Klochko V.V."/>
            <person name="Zelena L.B."/>
            <person name="Elena K.A."/>
            <person name="Reva O.N."/>
        </authorList>
    </citation>
    <scope>NUCLEOTIDE SEQUENCE [LARGE SCALE GENOMIC DNA]</scope>
    <source>
        <strain evidence="1 2">UCM B-321</strain>
    </source>
</reference>
<dbReference type="STRING" id="226910.UCMB321_2015"/>
<dbReference type="EMBL" id="JXDG01000021">
    <property type="protein sequence ID" value="KIH84215.1"/>
    <property type="molecule type" value="Genomic_DNA"/>
</dbReference>
<gene>
    <name evidence="1" type="ORF">UCMB321_2015</name>
</gene>
<dbReference type="RefSeq" id="WP_040065953.1">
    <property type="nucleotide sequence ID" value="NZ_JXDG01000021.1"/>
</dbReference>
<accession>A0A0C2IB95</accession>
<dbReference type="OrthoDB" id="6933143at2"/>
<proteinExistence type="predicted"/>
<evidence type="ECO:0000313" key="1">
    <source>
        <dbReference type="EMBL" id="KIH84215.1"/>
    </source>
</evidence>
<dbReference type="Proteomes" id="UP000031535">
    <property type="component" value="Unassembled WGS sequence"/>
</dbReference>
<dbReference type="PATRIC" id="fig|226910.6.peg.2005"/>